<accession>E4XW15</accession>
<proteinExistence type="predicted"/>
<feature type="compositionally biased region" description="Acidic residues" evidence="1">
    <location>
        <begin position="139"/>
        <end position="159"/>
    </location>
</feature>
<protein>
    <submittedName>
        <fullName evidence="2">Uncharacterized protein</fullName>
    </submittedName>
</protein>
<organism evidence="2">
    <name type="scientific">Oikopleura dioica</name>
    <name type="common">Tunicate</name>
    <dbReference type="NCBI Taxonomy" id="34765"/>
    <lineage>
        <taxon>Eukaryota</taxon>
        <taxon>Metazoa</taxon>
        <taxon>Chordata</taxon>
        <taxon>Tunicata</taxon>
        <taxon>Appendicularia</taxon>
        <taxon>Copelata</taxon>
        <taxon>Oikopleuridae</taxon>
        <taxon>Oikopleura</taxon>
    </lineage>
</organism>
<reference evidence="2" key="1">
    <citation type="journal article" date="2010" name="Science">
        <title>Plasticity of animal genome architecture unmasked by rapid evolution of a pelagic tunicate.</title>
        <authorList>
            <person name="Denoeud F."/>
            <person name="Henriet S."/>
            <person name="Mungpakdee S."/>
            <person name="Aury J.M."/>
            <person name="Da Silva C."/>
            <person name="Brinkmann H."/>
            <person name="Mikhaleva J."/>
            <person name="Olsen L.C."/>
            <person name="Jubin C."/>
            <person name="Canestro C."/>
            <person name="Bouquet J.M."/>
            <person name="Danks G."/>
            <person name="Poulain J."/>
            <person name="Campsteijn C."/>
            <person name="Adamski M."/>
            <person name="Cross I."/>
            <person name="Yadetie F."/>
            <person name="Muffato M."/>
            <person name="Louis A."/>
            <person name="Butcher S."/>
            <person name="Tsagkogeorga G."/>
            <person name="Konrad A."/>
            <person name="Singh S."/>
            <person name="Jensen M.F."/>
            <person name="Cong E.H."/>
            <person name="Eikeseth-Otteraa H."/>
            <person name="Noel B."/>
            <person name="Anthouard V."/>
            <person name="Porcel B.M."/>
            <person name="Kachouri-Lafond R."/>
            <person name="Nishino A."/>
            <person name="Ugolini M."/>
            <person name="Chourrout P."/>
            <person name="Nishida H."/>
            <person name="Aasland R."/>
            <person name="Huzurbazar S."/>
            <person name="Westhof E."/>
            <person name="Delsuc F."/>
            <person name="Lehrach H."/>
            <person name="Reinhardt R."/>
            <person name="Weissenbach J."/>
            <person name="Roy S.W."/>
            <person name="Artiguenave F."/>
            <person name="Postlethwait J.H."/>
            <person name="Manak J.R."/>
            <person name="Thompson E.M."/>
            <person name="Jaillon O."/>
            <person name="Du Pasquier L."/>
            <person name="Boudinot P."/>
            <person name="Liberles D.A."/>
            <person name="Volff J.N."/>
            <person name="Philippe H."/>
            <person name="Lenhard B."/>
            <person name="Roest Crollius H."/>
            <person name="Wincker P."/>
            <person name="Chourrout D."/>
        </authorList>
    </citation>
    <scope>NUCLEOTIDE SEQUENCE [LARGE SCALE GENOMIC DNA]</scope>
</reference>
<evidence type="ECO:0000256" key="1">
    <source>
        <dbReference type="SAM" id="MobiDB-lite"/>
    </source>
</evidence>
<gene>
    <name evidence="2" type="ORF">GSOID_T00006821001</name>
</gene>
<dbReference type="Proteomes" id="UP000001307">
    <property type="component" value="Unassembled WGS sequence"/>
</dbReference>
<evidence type="ECO:0000313" key="3">
    <source>
        <dbReference type="Proteomes" id="UP000001307"/>
    </source>
</evidence>
<sequence length="188" mass="22093">MDKNIRNSEDHSDRITCNNPTCQAKIEKSESEAKRFNGHFAKFMAIQNINEHIKHLVEVNTKLCELYKSDDLREKREALYDELEKIIDKSEDRRENNEEKAMAEINRLEEEIKKQKEINEKLSKPAQGRVSSPLYISDTEYDSPPDVSEEDSPDEEELELMSKIKQEIIEDISRIGLKSRRSRNSFFK</sequence>
<dbReference type="AlphaFoldDB" id="E4XW15"/>
<dbReference type="InParanoid" id="E4XW15"/>
<feature type="region of interest" description="Disordered" evidence="1">
    <location>
        <begin position="118"/>
        <end position="162"/>
    </location>
</feature>
<name>E4XW15_OIKDI</name>
<dbReference type="EMBL" id="FN653230">
    <property type="protein sequence ID" value="CBY13870.1"/>
    <property type="molecule type" value="Genomic_DNA"/>
</dbReference>
<evidence type="ECO:0000313" key="2">
    <source>
        <dbReference type="EMBL" id="CBY13870.1"/>
    </source>
</evidence>
<keyword evidence="3" id="KW-1185">Reference proteome</keyword>